<dbReference type="Pfam" id="PF03190">
    <property type="entry name" value="Thioredox_DsbH"/>
    <property type="match status" value="1"/>
</dbReference>
<dbReference type="RefSeq" id="WP_079644597.1">
    <property type="nucleotide sequence ID" value="NZ_FUZF01000016.1"/>
</dbReference>
<dbReference type="Proteomes" id="UP000190150">
    <property type="component" value="Unassembled WGS sequence"/>
</dbReference>
<feature type="chain" id="PRO_5013318667" description="Thioredoxin domain-containing protein" evidence="1">
    <location>
        <begin position="25"/>
        <end position="708"/>
    </location>
</feature>
<dbReference type="EMBL" id="FUZF01000016">
    <property type="protein sequence ID" value="SKB95360.1"/>
    <property type="molecule type" value="Genomic_DNA"/>
</dbReference>
<proteinExistence type="predicted"/>
<evidence type="ECO:0000313" key="4">
    <source>
        <dbReference type="Proteomes" id="UP000190150"/>
    </source>
</evidence>
<dbReference type="PANTHER" id="PTHR32234:SF0">
    <property type="entry name" value="THIOL:DISULFIDE INTERCHANGE PROTEIN DSBD"/>
    <property type="match status" value="1"/>
</dbReference>
<dbReference type="GO" id="GO:0015035">
    <property type="term" value="F:protein-disulfide reductase activity"/>
    <property type="evidence" value="ECO:0007669"/>
    <property type="project" value="TreeGrafter"/>
</dbReference>
<name>A0A1T5FGQ1_9SPHI</name>
<gene>
    <name evidence="3" type="ORF">SAMN05660841_03231</name>
</gene>
<dbReference type="AlphaFoldDB" id="A0A1T5FGQ1"/>
<evidence type="ECO:0000313" key="3">
    <source>
        <dbReference type="EMBL" id="SKB95360.1"/>
    </source>
</evidence>
<dbReference type="InterPro" id="IPR013766">
    <property type="entry name" value="Thioredoxin_domain"/>
</dbReference>
<dbReference type="Gene3D" id="3.40.30.10">
    <property type="entry name" value="Glutaredoxin"/>
    <property type="match status" value="2"/>
</dbReference>
<evidence type="ECO:0000259" key="2">
    <source>
        <dbReference type="PROSITE" id="PS51352"/>
    </source>
</evidence>
<keyword evidence="1" id="KW-0732">Signal</keyword>
<dbReference type="SUPFAM" id="SSF52833">
    <property type="entry name" value="Thioredoxin-like"/>
    <property type="match status" value="2"/>
</dbReference>
<keyword evidence="4" id="KW-1185">Reference proteome</keyword>
<protein>
    <recommendedName>
        <fullName evidence="2">Thioredoxin domain-containing protein</fullName>
    </recommendedName>
</protein>
<dbReference type="InterPro" id="IPR036249">
    <property type="entry name" value="Thioredoxin-like_sf"/>
</dbReference>
<feature type="domain" description="Thioredoxin" evidence="2">
    <location>
        <begin position="12"/>
        <end position="149"/>
    </location>
</feature>
<organism evidence="3 4">
    <name type="scientific">Sphingobacterium nematocida</name>
    <dbReference type="NCBI Taxonomy" id="1513896"/>
    <lineage>
        <taxon>Bacteria</taxon>
        <taxon>Pseudomonadati</taxon>
        <taxon>Bacteroidota</taxon>
        <taxon>Sphingobacteriia</taxon>
        <taxon>Sphingobacteriales</taxon>
        <taxon>Sphingobacteriaceae</taxon>
        <taxon>Sphingobacterium</taxon>
    </lineage>
</organism>
<dbReference type="CDD" id="cd02947">
    <property type="entry name" value="TRX_family"/>
    <property type="match status" value="1"/>
</dbReference>
<accession>A0A1T5FGQ1</accession>
<dbReference type="InterPro" id="IPR004879">
    <property type="entry name" value="Ssp411-like_TRX"/>
</dbReference>
<reference evidence="4" key="1">
    <citation type="submission" date="2017-02" db="EMBL/GenBank/DDBJ databases">
        <authorList>
            <person name="Varghese N."/>
            <person name="Submissions S."/>
        </authorList>
    </citation>
    <scope>NUCLEOTIDE SEQUENCE [LARGE SCALE GENOMIC DNA]</scope>
    <source>
        <strain evidence="4">DSM 24091</strain>
    </source>
</reference>
<dbReference type="PROSITE" id="PS51352">
    <property type="entry name" value="THIOREDOXIN_2"/>
    <property type="match status" value="2"/>
</dbReference>
<evidence type="ECO:0000256" key="1">
    <source>
        <dbReference type="SAM" id="SignalP"/>
    </source>
</evidence>
<dbReference type="STRING" id="1513896.SAMN05660841_03231"/>
<feature type="domain" description="Thioredoxin" evidence="2">
    <location>
        <begin position="357"/>
        <end position="487"/>
    </location>
</feature>
<dbReference type="PANTHER" id="PTHR32234">
    <property type="entry name" value="THIOL:DISULFIDE INTERCHANGE PROTEIN DSBD"/>
    <property type="match status" value="1"/>
</dbReference>
<sequence>MIKKLIKSVLFMGALLAGPMFSNAQSMYGDQVKADVKVKYVHSLEEAMAVAKKENKLIFFNCFADWAMPCHSMNKVVFSDQEFGDFLNNNFVNLILDLSHRENIPIKDKYKVRFFAHYLVLDRDGNVVHRIAGGSPLPDFKNKVARALSPKTSLAGMEKEYAKGKRTVQFLSEYYKVVSDAGYTEVAEEVRDLYVSKIPKADMAKAENWKMFTSMIDDVDSEWFAYFKKNKALFIKHNGDKKVKDYAAMLYMRAVMPFMSSTVGYSPDKMASYMNDAKYFELEPENNFYIYHTLASKRNQGNLADYVSYLEKNIATIHPTFAVGVDLSLKNIVNVTADEQKVITEYLTRRMSDMQGSSLEQYQTAIKEIKRENGIIFEQGEFAETLKKAKAENKLIFFDAYTTWCGPCKIMAQQVFTQDLIGEYFNKTFVNYKMDMESGEGPKWAKDFKISAYPTFLLVNGDGELVHKIVGAHPPKEFVDLINKGLNPETAYANVKNQYDMGNRDAKLVANYLDAMKITGEVRDIDIFLEKYYAALTPDQKSPEKIWPLIERYSADINNKYWNAIINDKSAIGKLMTDSSFINKVESVYGLHIYNAIAKNEKGEQYEKAKKDLSNFSLADNSLLSNLLIVDQLKMKANYTEIVDFYLKNVADMKDLKGKTNMDLLWKYMIASCTDDQKKEVLSYLKEQHASAGPRAVNSYKNLLDAVM</sequence>
<dbReference type="GO" id="GO:0045454">
    <property type="term" value="P:cell redox homeostasis"/>
    <property type="evidence" value="ECO:0007669"/>
    <property type="project" value="TreeGrafter"/>
</dbReference>
<dbReference type="OrthoDB" id="120730at2"/>
<feature type="signal peptide" evidence="1">
    <location>
        <begin position="1"/>
        <end position="24"/>
    </location>
</feature>
<dbReference type="Pfam" id="PF00085">
    <property type="entry name" value="Thioredoxin"/>
    <property type="match status" value="1"/>
</dbReference>